<feature type="chain" id="PRO_5040889450" evidence="2">
    <location>
        <begin position="25"/>
        <end position="494"/>
    </location>
</feature>
<dbReference type="OrthoDB" id="167477at2759"/>
<evidence type="ECO:0000313" key="3">
    <source>
        <dbReference type="EMBL" id="GMF33162.1"/>
    </source>
</evidence>
<proteinExistence type="predicted"/>
<gene>
    <name evidence="3" type="ORF">Pfra01_000812600</name>
</gene>
<protein>
    <submittedName>
        <fullName evidence="3">Unnamed protein product</fullName>
    </submittedName>
</protein>
<feature type="signal peptide" evidence="2">
    <location>
        <begin position="1"/>
        <end position="24"/>
    </location>
</feature>
<feature type="region of interest" description="Disordered" evidence="1">
    <location>
        <begin position="363"/>
        <end position="402"/>
    </location>
</feature>
<feature type="compositionally biased region" description="Low complexity" evidence="1">
    <location>
        <begin position="363"/>
        <end position="385"/>
    </location>
</feature>
<feature type="region of interest" description="Disordered" evidence="1">
    <location>
        <begin position="259"/>
        <end position="317"/>
    </location>
</feature>
<organism evidence="3 4">
    <name type="scientific">Phytophthora fragariaefolia</name>
    <dbReference type="NCBI Taxonomy" id="1490495"/>
    <lineage>
        <taxon>Eukaryota</taxon>
        <taxon>Sar</taxon>
        <taxon>Stramenopiles</taxon>
        <taxon>Oomycota</taxon>
        <taxon>Peronosporomycetes</taxon>
        <taxon>Peronosporales</taxon>
        <taxon>Peronosporaceae</taxon>
        <taxon>Phytophthora</taxon>
    </lineage>
</organism>
<evidence type="ECO:0000256" key="2">
    <source>
        <dbReference type="SAM" id="SignalP"/>
    </source>
</evidence>
<evidence type="ECO:0000313" key="4">
    <source>
        <dbReference type="Proteomes" id="UP001165121"/>
    </source>
</evidence>
<evidence type="ECO:0000256" key="1">
    <source>
        <dbReference type="SAM" id="MobiDB-lite"/>
    </source>
</evidence>
<accession>A0A9W6X7S1</accession>
<dbReference type="Proteomes" id="UP001165121">
    <property type="component" value="Unassembled WGS sequence"/>
</dbReference>
<comment type="caution">
    <text evidence="3">The sequence shown here is derived from an EMBL/GenBank/DDBJ whole genome shotgun (WGS) entry which is preliminary data.</text>
</comment>
<dbReference type="AlphaFoldDB" id="A0A9W6X7S1"/>
<feature type="compositionally biased region" description="Polar residues" evidence="1">
    <location>
        <begin position="259"/>
        <end position="299"/>
    </location>
</feature>
<keyword evidence="4" id="KW-1185">Reference proteome</keyword>
<keyword evidence="2" id="KW-0732">Signal</keyword>
<reference evidence="3" key="1">
    <citation type="submission" date="2023-04" db="EMBL/GenBank/DDBJ databases">
        <title>Phytophthora fragariaefolia NBRC 109709.</title>
        <authorList>
            <person name="Ichikawa N."/>
            <person name="Sato H."/>
            <person name="Tonouchi N."/>
        </authorList>
    </citation>
    <scope>NUCLEOTIDE SEQUENCE</scope>
    <source>
        <strain evidence="3">NBRC 109709</strain>
    </source>
</reference>
<name>A0A9W6X7S1_9STRA</name>
<sequence>MCTTSTLMSLSSLSILSMVRWSSCSTVRVNSDRKNAIEVPVGPGDETAVVEVPRWPAVDSLPNVLRVKQKPQHIAVDTSTGPVIVTIDGPVINGKQEVTITDNKGSSMTTKADVTPTGDGNTDIDIPLPNGQSAIVNIPPTKTVTEIDVITNDGPAKVTFEGPITEGKQEVTITTSDGNKASEVVDVQKTADGNERLDITTSDGSQIAMVTVPQSAVQVIGDSEGSQRAQKTIAVDTPDGPVAVTIEGPVVDGKQQVTITDSAGNSNTTVVDTTQTSEGTQIDIPTSNGETSTSVTISQPATPSGGPAEGGTGPAATEPPVFIDTPQGPATLTTNGQVVDGKQDVTITTSTGTVVQTTATVTETSGSTNTIEIPTGPGGQTTTATVSSDTQAPPQAPSGNTNDILQKLGGGDIDNGDKDFMTKDEFQLQIGSHFAEKIKALKEQARAEDTESYKILKQQQKLENCILEASSKVCRSLMCGCGVHSFADVKVFIL</sequence>
<feature type="compositionally biased region" description="Polar residues" evidence="1">
    <location>
        <begin position="386"/>
        <end position="402"/>
    </location>
</feature>
<dbReference type="EMBL" id="BSXT01000730">
    <property type="protein sequence ID" value="GMF33162.1"/>
    <property type="molecule type" value="Genomic_DNA"/>
</dbReference>